<evidence type="ECO:0000256" key="1">
    <source>
        <dbReference type="ARBA" id="ARBA00000085"/>
    </source>
</evidence>
<dbReference type="EMBL" id="RBAK01000018">
    <property type="protein sequence ID" value="RKN39156.1"/>
    <property type="molecule type" value="Genomic_DNA"/>
</dbReference>
<dbReference type="GO" id="GO:0016020">
    <property type="term" value="C:membrane"/>
    <property type="evidence" value="ECO:0007669"/>
    <property type="project" value="InterPro"/>
</dbReference>
<evidence type="ECO:0000259" key="19">
    <source>
        <dbReference type="PROSITE" id="PS50109"/>
    </source>
</evidence>
<keyword evidence="12" id="KW-0902">Two-component regulatory system</keyword>
<dbReference type="GO" id="GO:0046983">
    <property type="term" value="F:protein dimerization activity"/>
    <property type="evidence" value="ECO:0007669"/>
    <property type="project" value="InterPro"/>
</dbReference>
<keyword evidence="18" id="KW-0812">Transmembrane</keyword>
<dbReference type="PIRSF" id="PIRSF037434">
    <property type="entry name" value="STHK_ChrS"/>
    <property type="match status" value="1"/>
</dbReference>
<comment type="cofactor">
    <cofactor evidence="2">
        <name>[4Fe-4S] cluster</name>
        <dbReference type="ChEBI" id="CHEBI:49883"/>
    </cofactor>
</comment>
<keyword evidence="10 20" id="KW-0418">Kinase</keyword>
<feature type="region of interest" description="Disordered" evidence="17">
    <location>
        <begin position="395"/>
        <end position="417"/>
    </location>
</feature>
<feature type="transmembrane region" description="Helical" evidence="18">
    <location>
        <begin position="44"/>
        <end position="63"/>
    </location>
</feature>
<evidence type="ECO:0000256" key="4">
    <source>
        <dbReference type="ARBA" id="ARBA00012438"/>
    </source>
</evidence>
<dbReference type="InterPro" id="IPR004358">
    <property type="entry name" value="Sig_transdc_His_kin-like_C"/>
</dbReference>
<keyword evidence="18" id="KW-1133">Transmembrane helix</keyword>
<evidence type="ECO:0000256" key="18">
    <source>
        <dbReference type="SAM" id="Phobius"/>
    </source>
</evidence>
<dbReference type="Proteomes" id="UP000281726">
    <property type="component" value="Unassembled WGS sequence"/>
</dbReference>
<evidence type="ECO:0000256" key="14">
    <source>
        <dbReference type="ARBA" id="ARBA00024827"/>
    </source>
</evidence>
<gene>
    <name evidence="20" type="ORF">D7223_29660</name>
</gene>
<dbReference type="GO" id="GO:0051539">
    <property type="term" value="F:4 iron, 4 sulfur cluster binding"/>
    <property type="evidence" value="ECO:0007669"/>
    <property type="project" value="UniProtKB-KW"/>
</dbReference>
<dbReference type="EC" id="2.7.13.3" evidence="4"/>
<keyword evidence="8" id="KW-0808">Transferase</keyword>
<dbReference type="CDD" id="cd16917">
    <property type="entry name" value="HATPase_UhpB-NarQ-NarX-like"/>
    <property type="match status" value="1"/>
</dbReference>
<keyword evidence="11" id="KW-0408">Iron</keyword>
<evidence type="ECO:0000313" key="20">
    <source>
        <dbReference type="EMBL" id="RKN39156.1"/>
    </source>
</evidence>
<feature type="transmembrane region" description="Helical" evidence="18">
    <location>
        <begin position="141"/>
        <end position="162"/>
    </location>
</feature>
<keyword evidence="9" id="KW-0479">Metal-binding</keyword>
<dbReference type="GO" id="GO:0046872">
    <property type="term" value="F:metal ion binding"/>
    <property type="evidence" value="ECO:0007669"/>
    <property type="project" value="UniProtKB-KW"/>
</dbReference>
<comment type="catalytic activity">
    <reaction evidence="1">
        <text>ATP + protein L-histidine = ADP + protein N-phospho-L-histidine.</text>
        <dbReference type="EC" id="2.7.13.3"/>
    </reaction>
</comment>
<evidence type="ECO:0000256" key="9">
    <source>
        <dbReference type="ARBA" id="ARBA00022723"/>
    </source>
</evidence>
<dbReference type="PROSITE" id="PS50109">
    <property type="entry name" value="HIS_KIN"/>
    <property type="match status" value="1"/>
</dbReference>
<dbReference type="GO" id="GO:0005737">
    <property type="term" value="C:cytoplasm"/>
    <property type="evidence" value="ECO:0007669"/>
    <property type="project" value="UniProtKB-SubCell"/>
</dbReference>
<evidence type="ECO:0000256" key="3">
    <source>
        <dbReference type="ARBA" id="ARBA00004496"/>
    </source>
</evidence>
<dbReference type="PANTHER" id="PTHR24421:SF62">
    <property type="entry name" value="SENSORY TRANSDUCTION HISTIDINE KINASE"/>
    <property type="match status" value="1"/>
</dbReference>
<feature type="transmembrane region" description="Helical" evidence="18">
    <location>
        <begin position="20"/>
        <end position="38"/>
    </location>
</feature>
<name>A0A3A9YVA5_9ACTN</name>
<evidence type="ECO:0000256" key="13">
    <source>
        <dbReference type="ARBA" id="ARBA00023014"/>
    </source>
</evidence>
<feature type="transmembrane region" description="Helical" evidence="18">
    <location>
        <begin position="103"/>
        <end position="129"/>
    </location>
</feature>
<dbReference type="InterPro" id="IPR005467">
    <property type="entry name" value="His_kinase_dom"/>
</dbReference>
<evidence type="ECO:0000313" key="21">
    <source>
        <dbReference type="Proteomes" id="UP000281726"/>
    </source>
</evidence>
<evidence type="ECO:0000256" key="10">
    <source>
        <dbReference type="ARBA" id="ARBA00022777"/>
    </source>
</evidence>
<dbReference type="InterPro" id="IPR050482">
    <property type="entry name" value="Sensor_HK_TwoCompSys"/>
</dbReference>
<keyword evidence="21" id="KW-1185">Reference proteome</keyword>
<dbReference type="SMART" id="SM00387">
    <property type="entry name" value="HATPase_c"/>
    <property type="match status" value="1"/>
</dbReference>
<dbReference type="Pfam" id="PF07730">
    <property type="entry name" value="HisKA_3"/>
    <property type="match status" value="1"/>
</dbReference>
<keyword evidence="7" id="KW-0963">Cytoplasm</keyword>
<evidence type="ECO:0000256" key="7">
    <source>
        <dbReference type="ARBA" id="ARBA00022490"/>
    </source>
</evidence>
<proteinExistence type="predicted"/>
<dbReference type="OrthoDB" id="144293at2"/>
<evidence type="ECO:0000256" key="6">
    <source>
        <dbReference type="ARBA" id="ARBA00022485"/>
    </source>
</evidence>
<evidence type="ECO:0000256" key="11">
    <source>
        <dbReference type="ARBA" id="ARBA00023004"/>
    </source>
</evidence>
<comment type="subcellular location">
    <subcellularLocation>
        <location evidence="3">Cytoplasm</location>
    </subcellularLocation>
</comment>
<dbReference type="AlphaFoldDB" id="A0A3A9YVA5"/>
<dbReference type="SUPFAM" id="SSF55874">
    <property type="entry name" value="ATPase domain of HSP90 chaperone/DNA topoisomerase II/histidine kinase"/>
    <property type="match status" value="1"/>
</dbReference>
<evidence type="ECO:0000256" key="17">
    <source>
        <dbReference type="SAM" id="MobiDB-lite"/>
    </source>
</evidence>
<reference evidence="20 21" key="1">
    <citation type="journal article" date="2004" name="Syst. Appl. Microbiol.">
        <title>Cryptoendolithic actinomycetes from antarctic sandstone rock samples: Micromonospora endolithica sp. nov. and two isolates related to Micromonospora coerulea Jensen 1932.</title>
        <authorList>
            <person name="Hirsch P."/>
            <person name="Mevs U."/>
            <person name="Kroppenstedt R.M."/>
            <person name="Schumann P."/>
            <person name="Stackebrandt E."/>
        </authorList>
    </citation>
    <scope>NUCLEOTIDE SEQUENCE [LARGE SCALE GENOMIC DNA]</scope>
    <source>
        <strain evidence="20 21">JCM 12677</strain>
    </source>
</reference>
<feature type="coiled-coil region" evidence="16">
    <location>
        <begin position="165"/>
        <end position="199"/>
    </location>
</feature>
<dbReference type="InterPro" id="IPR017205">
    <property type="entry name" value="Sig_transdc_His_kinase_ChrS"/>
</dbReference>
<keyword evidence="13" id="KW-0411">Iron-sulfur</keyword>
<evidence type="ECO:0000256" key="8">
    <source>
        <dbReference type="ARBA" id="ARBA00022679"/>
    </source>
</evidence>
<evidence type="ECO:0000256" key="2">
    <source>
        <dbReference type="ARBA" id="ARBA00001966"/>
    </source>
</evidence>
<dbReference type="InterPro" id="IPR003594">
    <property type="entry name" value="HATPase_dom"/>
</dbReference>
<dbReference type="PRINTS" id="PR00344">
    <property type="entry name" value="BCTRLSENSOR"/>
</dbReference>
<dbReference type="GO" id="GO:0000155">
    <property type="term" value="F:phosphorelay sensor kinase activity"/>
    <property type="evidence" value="ECO:0007669"/>
    <property type="project" value="InterPro"/>
</dbReference>
<feature type="domain" description="Histidine kinase" evidence="19">
    <location>
        <begin position="321"/>
        <end position="413"/>
    </location>
</feature>
<comment type="function">
    <text evidence="14">Member of the two-component regulatory system NreB/NreC involved in the control of dissimilatory nitrate/nitrite reduction in response to oxygen. NreB functions as a direct oxygen sensor histidine kinase which is autophosphorylated, in the absence of oxygen, probably at the conserved histidine residue, and transfers its phosphate group probably to a conserved aspartate residue of NreC. NreB/NreC activates the expression of the nitrate (narGHJI) and nitrite (nir) reductase operons, as well as the putative nitrate transporter gene narT.</text>
</comment>
<feature type="transmembrane region" description="Helical" evidence="18">
    <location>
        <begin position="75"/>
        <end position="97"/>
    </location>
</feature>
<evidence type="ECO:0000256" key="12">
    <source>
        <dbReference type="ARBA" id="ARBA00023012"/>
    </source>
</evidence>
<dbReference type="Gene3D" id="3.30.565.10">
    <property type="entry name" value="Histidine kinase-like ATPase, C-terminal domain"/>
    <property type="match status" value="1"/>
</dbReference>
<protein>
    <recommendedName>
        <fullName evidence="5">Oxygen sensor histidine kinase NreB</fullName>
        <ecNumber evidence="4">2.7.13.3</ecNumber>
    </recommendedName>
    <alternativeName>
        <fullName evidence="15">Nitrogen regulation protein B</fullName>
    </alternativeName>
</protein>
<sequence>MKVNRLAAWEDRETVLYRSVPYFGLAVGTALALLAPAPGAGPRAVSLGLALAACAWVTWFVTLHPHWASRRTLMGAYYAGLLVLAGGLVLTSPWYGFFAWVGFLHAALVLHGGWRLAGTAATAVLIATAQGGGLPRSPLHWGLWGVLVLFNMGVAVGLVWFGTVSERQNTQRKRLIVELAEANDRLAETMRENEGLHAQLLTQAREAGVLDERQRMAREIHDTLAQGLAGIITQLEAAGQSRARPADQGRHLDNALALARESLTEARRSVRAVRPEPLDRARLPEVLADLTERWSTINAVRGEINTTGTPRPLHPEIEVTLLRAAQEALANAARHARATRVGLTLSYMEDVVTLDVRDDGVGFDPGGRPPESAEGGFGLAGMRQRVRRVGGRLAVESEPGGGTAVSATVPALPGAAS</sequence>
<evidence type="ECO:0000256" key="16">
    <source>
        <dbReference type="SAM" id="Coils"/>
    </source>
</evidence>
<comment type="caution">
    <text evidence="20">The sequence shown here is derived from an EMBL/GenBank/DDBJ whole genome shotgun (WGS) entry which is preliminary data.</text>
</comment>
<dbReference type="InterPro" id="IPR011712">
    <property type="entry name" value="Sig_transdc_His_kin_sub3_dim/P"/>
</dbReference>
<evidence type="ECO:0000256" key="5">
    <source>
        <dbReference type="ARBA" id="ARBA00017322"/>
    </source>
</evidence>
<organism evidence="20 21">
    <name type="scientific">Micromonospora endolithica</name>
    <dbReference type="NCBI Taxonomy" id="230091"/>
    <lineage>
        <taxon>Bacteria</taxon>
        <taxon>Bacillati</taxon>
        <taxon>Actinomycetota</taxon>
        <taxon>Actinomycetes</taxon>
        <taxon>Micromonosporales</taxon>
        <taxon>Micromonosporaceae</taxon>
        <taxon>Micromonospora</taxon>
    </lineage>
</organism>
<dbReference type="Gene3D" id="1.20.5.1930">
    <property type="match status" value="1"/>
</dbReference>
<dbReference type="PANTHER" id="PTHR24421">
    <property type="entry name" value="NITRATE/NITRITE SENSOR PROTEIN NARX-RELATED"/>
    <property type="match status" value="1"/>
</dbReference>
<accession>A0A3A9YVA5</accession>
<dbReference type="InterPro" id="IPR036890">
    <property type="entry name" value="HATPase_C_sf"/>
</dbReference>
<keyword evidence="6" id="KW-0004">4Fe-4S</keyword>
<evidence type="ECO:0000256" key="15">
    <source>
        <dbReference type="ARBA" id="ARBA00030800"/>
    </source>
</evidence>
<dbReference type="Pfam" id="PF02518">
    <property type="entry name" value="HATPase_c"/>
    <property type="match status" value="1"/>
</dbReference>
<keyword evidence="18" id="KW-0472">Membrane</keyword>
<keyword evidence="16" id="KW-0175">Coiled coil</keyword>